<organism evidence="1 2">
    <name type="scientific">candidate division TA06 bacterium</name>
    <dbReference type="NCBI Taxonomy" id="2250710"/>
    <lineage>
        <taxon>Bacteria</taxon>
        <taxon>Bacteria division TA06</taxon>
    </lineage>
</organism>
<proteinExistence type="predicted"/>
<gene>
    <name evidence="1" type="ORF">E3J62_07760</name>
</gene>
<dbReference type="PROSITE" id="PS51257">
    <property type="entry name" value="PROKAR_LIPOPROTEIN"/>
    <property type="match status" value="1"/>
</dbReference>
<dbReference type="AlphaFoldDB" id="A0A523URY4"/>
<dbReference type="EMBL" id="SOJN01000087">
    <property type="protein sequence ID" value="TET45306.1"/>
    <property type="molecule type" value="Genomic_DNA"/>
</dbReference>
<evidence type="ECO:0000313" key="1">
    <source>
        <dbReference type="EMBL" id="TET45306.1"/>
    </source>
</evidence>
<accession>A0A523URY4</accession>
<dbReference type="Gene3D" id="2.40.360.20">
    <property type="match status" value="1"/>
</dbReference>
<dbReference type="Proteomes" id="UP000315525">
    <property type="component" value="Unassembled WGS sequence"/>
</dbReference>
<comment type="caution">
    <text evidence="1">The sequence shown here is derived from an EMBL/GenBank/DDBJ whole genome shotgun (WGS) entry which is preliminary data.</text>
</comment>
<reference evidence="1 2" key="1">
    <citation type="submission" date="2019-03" db="EMBL/GenBank/DDBJ databases">
        <title>Metabolic potential of uncultured bacteria and archaea associated with petroleum seepage in deep-sea sediments.</title>
        <authorList>
            <person name="Dong X."/>
            <person name="Hubert C."/>
        </authorList>
    </citation>
    <scope>NUCLEOTIDE SEQUENCE [LARGE SCALE GENOMIC DNA]</scope>
    <source>
        <strain evidence="1">E44_bin18</strain>
    </source>
</reference>
<protein>
    <submittedName>
        <fullName evidence="1">Uncharacterized protein</fullName>
    </submittedName>
</protein>
<sequence>MFRAFFSILCVVLAMGGCKRDEQPQDYYPMAKGNRWVYATGDHSDRLTYEVDASVRMSNGENAWRMVRNWDLPSKSLLMVDSIYIVKRENEVVAYSSLRDTTPDVLLRFPLEVGKNWVVSSRDKYTISVTVTALEAVNVSGKTFKRCFKLESSRSEQDSVVVSGSEWYAPGVGNVMTIIRKKSHVRETKLVDYTVH</sequence>
<evidence type="ECO:0000313" key="2">
    <source>
        <dbReference type="Proteomes" id="UP000315525"/>
    </source>
</evidence>
<name>A0A523URY4_UNCT6</name>